<dbReference type="InterPro" id="IPR002941">
    <property type="entry name" value="DNA_methylase_N4/N6"/>
</dbReference>
<dbReference type="InterPro" id="IPR002295">
    <property type="entry name" value="N4/N6-MTase_EcoPI_Mod-like"/>
</dbReference>
<name>A0AA96IL17_9BACT</name>
<evidence type="ECO:0000256" key="5">
    <source>
        <dbReference type="ARBA" id="ARBA00022691"/>
    </source>
</evidence>
<dbReference type="GO" id="GO:0008170">
    <property type="term" value="F:N-methyltransferase activity"/>
    <property type="evidence" value="ECO:0007669"/>
    <property type="project" value="InterPro"/>
</dbReference>
<dbReference type="RefSeq" id="WP_390870378.1">
    <property type="nucleotide sequence ID" value="NZ_CP128652.1"/>
</dbReference>
<dbReference type="PRINTS" id="PR00506">
    <property type="entry name" value="D21N6MTFRASE"/>
</dbReference>
<keyword evidence="5" id="KW-0949">S-adenosyl-L-methionine</keyword>
<comment type="catalytic activity">
    <reaction evidence="6">
        <text>a 2'-deoxyadenosine in DNA + S-adenosyl-L-methionine = an N(6)-methyl-2'-deoxyadenosine in DNA + S-adenosyl-L-homocysteine + H(+)</text>
        <dbReference type="Rhea" id="RHEA:15197"/>
        <dbReference type="Rhea" id="RHEA-COMP:12418"/>
        <dbReference type="Rhea" id="RHEA-COMP:12419"/>
        <dbReference type="ChEBI" id="CHEBI:15378"/>
        <dbReference type="ChEBI" id="CHEBI:57856"/>
        <dbReference type="ChEBI" id="CHEBI:59789"/>
        <dbReference type="ChEBI" id="CHEBI:90615"/>
        <dbReference type="ChEBI" id="CHEBI:90616"/>
        <dbReference type="EC" id="2.1.1.72"/>
    </reaction>
</comment>
<comment type="similarity">
    <text evidence="1">Belongs to the N(4)/N(6)-methyltransferase family.</text>
</comment>
<evidence type="ECO:0000313" key="8">
    <source>
        <dbReference type="EMBL" id="WNL34474.1"/>
    </source>
</evidence>
<dbReference type="GO" id="GO:0032259">
    <property type="term" value="P:methylation"/>
    <property type="evidence" value="ECO:0007669"/>
    <property type="project" value="UniProtKB-KW"/>
</dbReference>
<dbReference type="InterPro" id="IPR029063">
    <property type="entry name" value="SAM-dependent_MTases_sf"/>
</dbReference>
<dbReference type="AlphaFoldDB" id="A0AA96IL17"/>
<dbReference type="GO" id="GO:0003677">
    <property type="term" value="F:DNA binding"/>
    <property type="evidence" value="ECO:0007669"/>
    <property type="project" value="InterPro"/>
</dbReference>
<protein>
    <recommendedName>
        <fullName evidence="2">site-specific DNA-methyltransferase (adenine-specific)</fullName>
        <ecNumber evidence="2">2.1.1.72</ecNumber>
    </recommendedName>
</protein>
<dbReference type="EMBL" id="CP134856">
    <property type="protein sequence ID" value="WNL34474.1"/>
    <property type="molecule type" value="Genomic_DNA"/>
</dbReference>
<dbReference type="SUPFAM" id="SSF53335">
    <property type="entry name" value="S-adenosyl-L-methionine-dependent methyltransferases"/>
    <property type="match status" value="1"/>
</dbReference>
<reference evidence="8" key="1">
    <citation type="submission" date="2023-09" db="EMBL/GenBank/DDBJ databases">
        <title>Arcobacter tbilisiensis sp. nov. isolated from chicken meat in Tbilisi, Georgia.</title>
        <authorList>
            <person name="Matthias R."/>
            <person name="Zautner A.E."/>
        </authorList>
    </citation>
    <scope>NUCLEOTIDE SEQUENCE</scope>
    <source>
        <strain evidence="8">LEO 62</strain>
    </source>
</reference>
<sequence>MESKNIINNNIEFINKYFPHCITETKDGEIVKKVVNFELLKQEFSDIIDETKEKYTLNWPGKKNALVLANKAIKKTLRPIKTESILFDTTKNLYIEGDNLDALKLLQESYLNKVKMIYIDPPYNTGKDFVYKDNFAGDKNNELEASGQIDEEGGVLVANLETNGRYHSDWLNMMYPRLKLARNLLKDDGVIFISIDDNEIHNLRKIADEVFGESNFITQFIWNSSTGGGIRSKYVNQNHEYALCYAKNKASLPMFFAPLSEEAIKQYNRADKKGKYREKDFAWKTNSLNKNQIYGIKAPDGSIIYPKKGYLYRFVESKFLESLNNDEVVFKETSTGPLVDENGNRANYNIYIKKYLDDGLGAPTSVVPKSLVGISNIGTEEIKNLFNDTVFNNPKSTKYLQYLFEIGNLKNEILLDFFSGSCSSAHTIMKLNAEDGGNRRFIMVQIPEETDEKSGAYKAGYKTICEIGKERIRRAGTKILEENKDKEGIESLDIGFRVFKVDSSNMKDVYYNPDEIRQDNLFDMVSNIKEDRTDLDLLFQVLLDSGVELTLPIEEKQIADKKVYFVDGNVLVACFEDSLTEEFVTELAKCDDLLKVVFRDSSFGSDDSRINVEQIFKQYSPDTQIRVI</sequence>
<keyword evidence="4 8" id="KW-0808">Transferase</keyword>
<dbReference type="PROSITE" id="PS00092">
    <property type="entry name" value="N6_MTASE"/>
    <property type="match status" value="1"/>
</dbReference>
<dbReference type="Gene3D" id="3.40.50.150">
    <property type="entry name" value="Vaccinia Virus protein VP39"/>
    <property type="match status" value="1"/>
</dbReference>
<dbReference type="PIRSF" id="PIRSF015855">
    <property type="entry name" value="TypeIII_Mtase_mKpnI"/>
    <property type="match status" value="1"/>
</dbReference>
<feature type="domain" description="DNA methylase N-4/N-6" evidence="7">
    <location>
        <begin position="114"/>
        <end position="449"/>
    </location>
</feature>
<dbReference type="InterPro" id="IPR002052">
    <property type="entry name" value="DNA_methylase_N6_adenine_CS"/>
</dbReference>
<keyword evidence="3 8" id="KW-0489">Methyltransferase</keyword>
<evidence type="ECO:0000256" key="1">
    <source>
        <dbReference type="ARBA" id="ARBA00006594"/>
    </source>
</evidence>
<evidence type="ECO:0000259" key="7">
    <source>
        <dbReference type="Pfam" id="PF01555"/>
    </source>
</evidence>
<accession>A0AA96IL17</accession>
<evidence type="ECO:0000256" key="4">
    <source>
        <dbReference type="ARBA" id="ARBA00022679"/>
    </source>
</evidence>
<gene>
    <name evidence="8" type="ORF">RMP68_02415</name>
</gene>
<proteinExistence type="inferred from homology"/>
<organism evidence="8">
    <name type="scientific">Arcobacter cryaerophilus gv. pseudocryaerophilus</name>
    <dbReference type="NCBI Taxonomy" id="2933791"/>
    <lineage>
        <taxon>Bacteria</taxon>
        <taxon>Pseudomonadati</taxon>
        <taxon>Campylobacterota</taxon>
        <taxon>Epsilonproteobacteria</taxon>
        <taxon>Campylobacterales</taxon>
        <taxon>Arcobacteraceae</taxon>
        <taxon>Aliarcobacter</taxon>
    </lineage>
</organism>
<dbReference type="EC" id="2.1.1.72" evidence="2"/>
<evidence type="ECO:0000256" key="6">
    <source>
        <dbReference type="ARBA" id="ARBA00047942"/>
    </source>
</evidence>
<dbReference type="Proteomes" id="UP001305220">
    <property type="component" value="Chromosome"/>
</dbReference>
<dbReference type="Pfam" id="PF01555">
    <property type="entry name" value="N6_N4_Mtase"/>
    <property type="match status" value="1"/>
</dbReference>
<evidence type="ECO:0000256" key="3">
    <source>
        <dbReference type="ARBA" id="ARBA00022603"/>
    </source>
</evidence>
<dbReference type="GO" id="GO:0009007">
    <property type="term" value="F:site-specific DNA-methyltransferase (adenine-specific) activity"/>
    <property type="evidence" value="ECO:0007669"/>
    <property type="project" value="UniProtKB-EC"/>
</dbReference>
<evidence type="ECO:0000256" key="2">
    <source>
        <dbReference type="ARBA" id="ARBA00011900"/>
    </source>
</evidence>